<evidence type="ECO:0000313" key="1">
    <source>
        <dbReference type="EMBL" id="CEL10646.1"/>
    </source>
</evidence>
<sequence length="139" mass="16431">MGWARLRDVDWAVRLFRDVWELYEARLALGKAYGAMGTKASVTLQMEEYVEMVRLDRDRDDFEQIPSIIPGLMLRVGQDQRCYDYLRRWAWDPCDGEIPWLCMKKANAFEDTKKIAACWSDLQQLVAFTNLKVKVRWMS</sequence>
<organism evidence="1 2">
    <name type="scientific">Aspergillus calidoustus</name>
    <dbReference type="NCBI Taxonomy" id="454130"/>
    <lineage>
        <taxon>Eukaryota</taxon>
        <taxon>Fungi</taxon>
        <taxon>Dikarya</taxon>
        <taxon>Ascomycota</taxon>
        <taxon>Pezizomycotina</taxon>
        <taxon>Eurotiomycetes</taxon>
        <taxon>Eurotiomycetidae</taxon>
        <taxon>Eurotiales</taxon>
        <taxon>Aspergillaceae</taxon>
        <taxon>Aspergillus</taxon>
        <taxon>Aspergillus subgen. Nidulantes</taxon>
    </lineage>
</organism>
<name>A0A0U5GFJ3_ASPCI</name>
<protein>
    <submittedName>
        <fullName evidence="1">Uncharacterized protein</fullName>
    </submittedName>
</protein>
<dbReference type="EMBL" id="CDMC01000019">
    <property type="protein sequence ID" value="CEL10646.1"/>
    <property type="molecule type" value="Genomic_DNA"/>
</dbReference>
<dbReference type="STRING" id="454130.A0A0U5GFJ3"/>
<reference evidence="2" key="1">
    <citation type="journal article" date="2016" name="Genome Announc.">
        <title>Draft genome sequences of fungus Aspergillus calidoustus.</title>
        <authorList>
            <person name="Horn F."/>
            <person name="Linde J."/>
            <person name="Mattern D.J."/>
            <person name="Walther G."/>
            <person name="Guthke R."/>
            <person name="Scherlach K."/>
            <person name="Martin K."/>
            <person name="Brakhage A.A."/>
            <person name="Petzke L."/>
            <person name="Valiante V."/>
        </authorList>
    </citation>
    <scope>NUCLEOTIDE SEQUENCE [LARGE SCALE GENOMIC DNA]</scope>
    <source>
        <strain evidence="2">SF006504</strain>
    </source>
</reference>
<dbReference type="AlphaFoldDB" id="A0A0U5GFJ3"/>
<proteinExistence type="predicted"/>
<accession>A0A0U5GFJ3</accession>
<dbReference type="Proteomes" id="UP000054771">
    <property type="component" value="Unassembled WGS sequence"/>
</dbReference>
<keyword evidence="2" id="KW-1185">Reference proteome</keyword>
<gene>
    <name evidence="1" type="ORF">ASPCAL13762</name>
</gene>
<dbReference type="OrthoDB" id="5952526at2759"/>
<evidence type="ECO:0000313" key="2">
    <source>
        <dbReference type="Proteomes" id="UP000054771"/>
    </source>
</evidence>